<dbReference type="Proteomes" id="UP000249396">
    <property type="component" value="Unassembled WGS sequence"/>
</dbReference>
<comment type="catalytic activity">
    <reaction evidence="1 9 10">
        <text>[protein]-peptidylproline (omega=180) = [protein]-peptidylproline (omega=0)</text>
        <dbReference type="Rhea" id="RHEA:16237"/>
        <dbReference type="Rhea" id="RHEA-COMP:10747"/>
        <dbReference type="Rhea" id="RHEA-COMP:10748"/>
        <dbReference type="ChEBI" id="CHEBI:83833"/>
        <dbReference type="ChEBI" id="CHEBI:83834"/>
        <dbReference type="EC" id="5.2.1.8"/>
    </reaction>
</comment>
<evidence type="ECO:0000256" key="5">
    <source>
        <dbReference type="ARBA" id="ARBA00023110"/>
    </source>
</evidence>
<dbReference type="InterPro" id="IPR001179">
    <property type="entry name" value="PPIase_FKBP_dom"/>
</dbReference>
<proteinExistence type="inferred from homology"/>
<keyword evidence="4" id="KW-0963">Cytoplasm</keyword>
<keyword evidence="6" id="KW-0143">Chaperone</keyword>
<sequence>MQVSAQKVVHIHYTLTSEEGEVIDSSEGHGPLAYIHGHGNIIPGLENALLGKMAGDKIKVTIPPEEAYGPRDENLIQTVPIDAFHGVDEILPGMQFHTETPNGVELVTVIDVQDGYVSLDGNHPMSGLTLNFDVEVTDVRDATEEELDHGHVHGEGGHHH</sequence>
<dbReference type="GO" id="GO:0003755">
    <property type="term" value="F:peptidyl-prolyl cis-trans isomerase activity"/>
    <property type="evidence" value="ECO:0007669"/>
    <property type="project" value="UniProtKB-UniRule"/>
</dbReference>
<evidence type="ECO:0000256" key="4">
    <source>
        <dbReference type="ARBA" id="ARBA00022490"/>
    </source>
</evidence>
<accession>A0A2W4RDS4</accession>
<gene>
    <name evidence="12" type="ORF">DM484_09275</name>
</gene>
<dbReference type="PANTHER" id="PTHR47861">
    <property type="entry name" value="FKBP-TYPE PEPTIDYL-PROLYL CIS-TRANS ISOMERASE SLYD"/>
    <property type="match status" value="1"/>
</dbReference>
<evidence type="ECO:0000256" key="10">
    <source>
        <dbReference type="RuleBase" id="RU003915"/>
    </source>
</evidence>
<dbReference type="GO" id="GO:0005737">
    <property type="term" value="C:cytoplasm"/>
    <property type="evidence" value="ECO:0007669"/>
    <property type="project" value="UniProtKB-SubCell"/>
</dbReference>
<evidence type="ECO:0000256" key="2">
    <source>
        <dbReference type="ARBA" id="ARBA00004496"/>
    </source>
</evidence>
<dbReference type="PANTHER" id="PTHR47861:SF3">
    <property type="entry name" value="FKBP-TYPE PEPTIDYL-PROLYL CIS-TRANS ISOMERASE SLYD"/>
    <property type="match status" value="1"/>
</dbReference>
<feature type="domain" description="PPIase FKBP-type" evidence="11">
    <location>
        <begin position="6"/>
        <end position="95"/>
    </location>
</feature>
<dbReference type="Pfam" id="PF00254">
    <property type="entry name" value="FKBP_C"/>
    <property type="match status" value="1"/>
</dbReference>
<evidence type="ECO:0000256" key="8">
    <source>
        <dbReference type="ARBA" id="ARBA00037071"/>
    </source>
</evidence>
<comment type="similarity">
    <text evidence="3 10">Belongs to the FKBP-type PPIase family.</text>
</comment>
<dbReference type="SUPFAM" id="SSF54534">
    <property type="entry name" value="FKBP-like"/>
    <property type="match status" value="1"/>
</dbReference>
<comment type="function">
    <text evidence="8">Also involved in hydrogenase metallocenter assembly, probably by participating in the nickel insertion step. This function in hydrogenase biosynthesis requires chaperone activity and the presence of the metal-binding domain, but not PPIase activity.</text>
</comment>
<evidence type="ECO:0000313" key="13">
    <source>
        <dbReference type="Proteomes" id="UP000249396"/>
    </source>
</evidence>
<reference evidence="12 13" key="1">
    <citation type="journal article" date="2018" name="Aquat. Microb. Ecol.">
        <title>Gammaproteobacterial methanotrophs dominate.</title>
        <authorList>
            <person name="Rissanen A.J."/>
            <person name="Saarenheimo J."/>
            <person name="Tiirola M."/>
            <person name="Peura S."/>
            <person name="Aalto S.L."/>
            <person name="Karvinen A."/>
            <person name="Nykanen H."/>
        </authorList>
    </citation>
    <scope>NUCLEOTIDE SEQUENCE [LARGE SCALE GENOMIC DNA]</scope>
    <source>
        <strain evidence="12">AMbin10</strain>
    </source>
</reference>
<dbReference type="EMBL" id="QJPH01000276">
    <property type="protein sequence ID" value="PZN80986.1"/>
    <property type="molecule type" value="Genomic_DNA"/>
</dbReference>
<evidence type="ECO:0000256" key="7">
    <source>
        <dbReference type="ARBA" id="ARBA00023235"/>
    </source>
</evidence>
<dbReference type="Gene3D" id="3.10.50.40">
    <property type="match status" value="1"/>
</dbReference>
<comment type="subcellular location">
    <subcellularLocation>
        <location evidence="2">Cytoplasm</location>
    </subcellularLocation>
</comment>
<comment type="caution">
    <text evidence="12">The sequence shown here is derived from an EMBL/GenBank/DDBJ whole genome shotgun (WGS) entry which is preliminary data.</text>
</comment>
<evidence type="ECO:0000313" key="12">
    <source>
        <dbReference type="EMBL" id="PZN80986.1"/>
    </source>
</evidence>
<dbReference type="GO" id="GO:0042026">
    <property type="term" value="P:protein refolding"/>
    <property type="evidence" value="ECO:0007669"/>
    <property type="project" value="UniProtKB-ARBA"/>
</dbReference>
<keyword evidence="7 9" id="KW-0413">Isomerase</keyword>
<protein>
    <recommendedName>
        <fullName evidence="10">Peptidyl-prolyl cis-trans isomerase</fullName>
        <ecNumber evidence="10">5.2.1.8</ecNumber>
    </recommendedName>
</protein>
<dbReference type="PROSITE" id="PS50059">
    <property type="entry name" value="FKBP_PPIASE"/>
    <property type="match status" value="1"/>
</dbReference>
<evidence type="ECO:0000256" key="6">
    <source>
        <dbReference type="ARBA" id="ARBA00023186"/>
    </source>
</evidence>
<evidence type="ECO:0000256" key="3">
    <source>
        <dbReference type="ARBA" id="ARBA00006577"/>
    </source>
</evidence>
<evidence type="ECO:0000259" key="11">
    <source>
        <dbReference type="PROSITE" id="PS50059"/>
    </source>
</evidence>
<evidence type="ECO:0000256" key="9">
    <source>
        <dbReference type="PROSITE-ProRule" id="PRU00277"/>
    </source>
</evidence>
<organism evidence="12 13">
    <name type="scientific">Candidatus Methylumidiphilus alinenensis</name>
    <dbReference type="NCBI Taxonomy" id="2202197"/>
    <lineage>
        <taxon>Bacteria</taxon>
        <taxon>Pseudomonadati</taxon>
        <taxon>Pseudomonadota</taxon>
        <taxon>Gammaproteobacteria</taxon>
        <taxon>Methylococcales</taxon>
        <taxon>Candidatus Methylumidiphilus</taxon>
    </lineage>
</organism>
<evidence type="ECO:0000256" key="1">
    <source>
        <dbReference type="ARBA" id="ARBA00000971"/>
    </source>
</evidence>
<name>A0A2W4RDS4_9GAMM</name>
<dbReference type="InterPro" id="IPR046357">
    <property type="entry name" value="PPIase_dom_sf"/>
</dbReference>
<dbReference type="EC" id="5.2.1.8" evidence="10"/>
<dbReference type="AlphaFoldDB" id="A0A2W4RDS4"/>
<keyword evidence="5 9" id="KW-0697">Rotamase</keyword>